<dbReference type="SUPFAM" id="SSF69304">
    <property type="entry name" value="Tricorn protease N-terminal domain"/>
    <property type="match status" value="1"/>
</dbReference>
<name>A0A1Y5FAQ6_9BACT</name>
<dbReference type="SMART" id="SM00612">
    <property type="entry name" value="Kelch"/>
    <property type="match status" value="4"/>
</dbReference>
<evidence type="ECO:0000313" key="4">
    <source>
        <dbReference type="Proteomes" id="UP000196531"/>
    </source>
</evidence>
<dbReference type="Pfam" id="PF07676">
    <property type="entry name" value="PD40"/>
    <property type="match status" value="1"/>
</dbReference>
<evidence type="ECO:0000313" key="3">
    <source>
        <dbReference type="EMBL" id="OUR95833.1"/>
    </source>
</evidence>
<dbReference type="InterPro" id="IPR015915">
    <property type="entry name" value="Kelch-typ_b-propeller"/>
</dbReference>
<dbReference type="Gene3D" id="2.120.10.80">
    <property type="entry name" value="Kelch-type beta propeller"/>
    <property type="match status" value="2"/>
</dbReference>
<keyword evidence="1" id="KW-0880">Kelch repeat</keyword>
<dbReference type="Proteomes" id="UP000196531">
    <property type="component" value="Unassembled WGS sequence"/>
</dbReference>
<sequence>MKKIFILVTLLTSFIAQSKMVFLVEGPLGKHVGMSVDHSSYELLTQGESWHLYPTISSNGESVAYATGTGPKDLVLVTKNLKTRAIQTLTQPGFILQPMFAQNGKRLFFSQKVGEINKIGYIDLATPSKIHYITDTTSSYFPAPFQSGEMVVYQKNLPNRKREIVLLDILSGEMEVIGSGMAPALSKDERYIAFTSKVEDNWDIYLYDRLDKSTKRMTTDLNNDFSPAFDRHGNLVYTSDRLENGVFSIFTQKSSAWMNGKLEESVMITKMGTSFYAPRITGVTGYKTTQMPKMTGEARSSFGTINHQGNVYVVGGHQGAEHTYPPESFTGRMTAYNLATKTWKDLAERPHKAHGYQLAAEGKYLYAFGGFAYEGSTNPKWKSLGNVERYNIETNKWEEIGPMPRRRSSNVVIKLGSKVYLFGGWDATPMSDGDKNGTFHDEVDIFDLKSHKWTTLAVKLPKKRRAFSGFEREGKIYLVGGISEGGDHFTLSDDFTQFDPTTNTFKEFPKLPYGNFAPATSSIGDQAFMFGGMFKTGEFAYEYVPHIYHFDFNLMTWSHTGRYLNEYKGFSQVVKIDSCLGILGGHSYQGGRDKPVDTFEVFCSK</sequence>
<dbReference type="PANTHER" id="PTHR46260:SF3">
    <property type="entry name" value="RING-TYPE DOMAIN-CONTAINING PROTEIN"/>
    <property type="match status" value="1"/>
</dbReference>
<dbReference type="Pfam" id="PF24681">
    <property type="entry name" value="Kelch_KLHDC2_KLHL20_DRC7"/>
    <property type="match status" value="1"/>
</dbReference>
<dbReference type="InterPro" id="IPR011042">
    <property type="entry name" value="6-blade_b-propeller_TolB-like"/>
</dbReference>
<dbReference type="InterPro" id="IPR006652">
    <property type="entry name" value="Kelch_1"/>
</dbReference>
<evidence type="ECO:0000256" key="1">
    <source>
        <dbReference type="ARBA" id="ARBA00022441"/>
    </source>
</evidence>
<evidence type="ECO:0000256" key="2">
    <source>
        <dbReference type="ARBA" id="ARBA00022737"/>
    </source>
</evidence>
<dbReference type="SUPFAM" id="SSF117281">
    <property type="entry name" value="Kelch motif"/>
    <property type="match status" value="1"/>
</dbReference>
<dbReference type="InterPro" id="IPR051746">
    <property type="entry name" value="Kelch_domain_containing_8"/>
</dbReference>
<protein>
    <submittedName>
        <fullName evidence="3">Uncharacterized protein</fullName>
    </submittedName>
</protein>
<dbReference type="EMBL" id="MAAO01000007">
    <property type="protein sequence ID" value="OUR95833.1"/>
    <property type="molecule type" value="Genomic_DNA"/>
</dbReference>
<reference evidence="4" key="1">
    <citation type="journal article" date="2017" name="Proc. Natl. Acad. Sci. U.S.A.">
        <title>Simulation of Deepwater Horizon oil plume reveals substrate specialization within a complex community of hydrocarbon-degraders.</title>
        <authorList>
            <person name="Hu P."/>
            <person name="Dubinsky E.A."/>
            <person name="Probst A.J."/>
            <person name="Wang J."/>
            <person name="Sieber C.M.K."/>
            <person name="Tom L.M."/>
            <person name="Gardinali P."/>
            <person name="Banfield J.F."/>
            <person name="Atlas R.M."/>
            <person name="Andersen G.L."/>
        </authorList>
    </citation>
    <scope>NUCLEOTIDE SEQUENCE [LARGE SCALE GENOMIC DNA]</scope>
</reference>
<dbReference type="Gene3D" id="2.120.10.30">
    <property type="entry name" value="TolB, C-terminal domain"/>
    <property type="match status" value="1"/>
</dbReference>
<keyword evidence="2" id="KW-0677">Repeat</keyword>
<proteinExistence type="predicted"/>
<organism evidence="3 4">
    <name type="scientific">Halobacteriovorax marinus</name>
    <dbReference type="NCBI Taxonomy" id="97084"/>
    <lineage>
        <taxon>Bacteria</taxon>
        <taxon>Pseudomonadati</taxon>
        <taxon>Bdellovibrionota</taxon>
        <taxon>Bacteriovoracia</taxon>
        <taxon>Bacteriovoracales</taxon>
        <taxon>Halobacteriovoraceae</taxon>
        <taxon>Halobacteriovorax</taxon>
    </lineage>
</organism>
<accession>A0A1Y5FAQ6</accession>
<gene>
    <name evidence="3" type="ORF">A9Q84_15140</name>
</gene>
<dbReference type="InterPro" id="IPR011659">
    <property type="entry name" value="WD40"/>
</dbReference>
<dbReference type="PANTHER" id="PTHR46260">
    <property type="entry name" value="RING-TYPE DOMAIN-CONTAINING PROTEIN"/>
    <property type="match status" value="1"/>
</dbReference>
<comment type="caution">
    <text evidence="3">The sequence shown here is derived from an EMBL/GenBank/DDBJ whole genome shotgun (WGS) entry which is preliminary data.</text>
</comment>
<dbReference type="AlphaFoldDB" id="A0A1Y5FAQ6"/>